<protein>
    <submittedName>
        <fullName evidence="1">Uncharacterized protein</fullName>
    </submittedName>
</protein>
<evidence type="ECO:0000313" key="1">
    <source>
        <dbReference type="EMBL" id="ROH87981.1"/>
    </source>
</evidence>
<evidence type="ECO:0000313" key="2">
    <source>
        <dbReference type="Proteomes" id="UP000275137"/>
    </source>
</evidence>
<name>A0A3N0V5X8_9PROT</name>
<reference evidence="1 2" key="1">
    <citation type="submission" date="2018-10" db="EMBL/GenBank/DDBJ databases">
        <authorList>
            <person name="Chen W.-M."/>
        </authorList>
    </citation>
    <scope>NUCLEOTIDE SEQUENCE [LARGE SCALE GENOMIC DNA]</scope>
    <source>
        <strain evidence="1 2">H-5</strain>
    </source>
</reference>
<dbReference type="EMBL" id="RJVP01000001">
    <property type="protein sequence ID" value="ROH87981.1"/>
    <property type="molecule type" value="Genomic_DNA"/>
</dbReference>
<accession>A0A3N0V5X8</accession>
<organism evidence="1 2">
    <name type="scientific">Pseudomethylobacillus aquaticus</name>
    <dbReference type="NCBI Taxonomy" id="2676064"/>
    <lineage>
        <taxon>Bacteria</taxon>
        <taxon>Pseudomonadati</taxon>
        <taxon>Pseudomonadota</taxon>
        <taxon>Betaproteobacteria</taxon>
        <taxon>Nitrosomonadales</taxon>
        <taxon>Methylophilaceae</taxon>
        <taxon>Pseudomethylobacillus</taxon>
    </lineage>
</organism>
<comment type="caution">
    <text evidence="1">The sequence shown here is derived from an EMBL/GenBank/DDBJ whole genome shotgun (WGS) entry which is preliminary data.</text>
</comment>
<dbReference type="AlphaFoldDB" id="A0A3N0V5X8"/>
<sequence>MTLGDRTSHLHCARVYIAQSRHFSRAGHRDFAFLLLQWAGDQRRQAAATKQEGLQIDLFACVS</sequence>
<gene>
    <name evidence="1" type="ORF">ED236_00360</name>
</gene>
<dbReference type="Proteomes" id="UP000275137">
    <property type="component" value="Unassembled WGS sequence"/>
</dbReference>
<proteinExistence type="predicted"/>
<keyword evidence="2" id="KW-1185">Reference proteome</keyword>